<feature type="coiled-coil region" evidence="9">
    <location>
        <begin position="154"/>
        <end position="188"/>
    </location>
</feature>
<organism evidence="11 12">
    <name type="scientific">Bondarzewia mesenterica</name>
    <dbReference type="NCBI Taxonomy" id="1095465"/>
    <lineage>
        <taxon>Eukaryota</taxon>
        <taxon>Fungi</taxon>
        <taxon>Dikarya</taxon>
        <taxon>Basidiomycota</taxon>
        <taxon>Agaricomycotina</taxon>
        <taxon>Agaricomycetes</taxon>
        <taxon>Russulales</taxon>
        <taxon>Bondarzewiaceae</taxon>
        <taxon>Bondarzewia</taxon>
    </lineage>
</organism>
<evidence type="ECO:0000256" key="8">
    <source>
        <dbReference type="ARBA" id="ARBA00023212"/>
    </source>
</evidence>
<keyword evidence="8" id="KW-0206">Cytoskeleton</keyword>
<evidence type="ECO:0000256" key="1">
    <source>
        <dbReference type="ARBA" id="ARBA00004282"/>
    </source>
</evidence>
<feature type="coiled-coil region" evidence="9">
    <location>
        <begin position="400"/>
        <end position="448"/>
    </location>
</feature>
<evidence type="ECO:0000256" key="3">
    <source>
        <dbReference type="ARBA" id="ARBA00009291"/>
    </source>
</evidence>
<evidence type="ECO:0000256" key="7">
    <source>
        <dbReference type="ARBA" id="ARBA00023054"/>
    </source>
</evidence>
<evidence type="ECO:0000313" key="11">
    <source>
        <dbReference type="EMBL" id="THH17444.1"/>
    </source>
</evidence>
<dbReference type="GO" id="GO:0035735">
    <property type="term" value="P:intraciliary transport involved in cilium assembly"/>
    <property type="evidence" value="ECO:0007669"/>
    <property type="project" value="TreeGrafter"/>
</dbReference>
<dbReference type="InterPro" id="IPR052300">
    <property type="entry name" value="Adhesion_Centrosome_assoc"/>
</dbReference>
<keyword evidence="12" id="KW-1185">Reference proteome</keyword>
<feature type="region of interest" description="Disordered" evidence="10">
    <location>
        <begin position="541"/>
        <end position="624"/>
    </location>
</feature>
<evidence type="ECO:0000256" key="9">
    <source>
        <dbReference type="SAM" id="Coils"/>
    </source>
</evidence>
<name>A0A4S4LXR0_9AGAM</name>
<dbReference type="GO" id="GO:0007155">
    <property type="term" value="P:cell adhesion"/>
    <property type="evidence" value="ECO:0007669"/>
    <property type="project" value="UniProtKB-KW"/>
</dbReference>
<feature type="region of interest" description="Disordered" evidence="10">
    <location>
        <begin position="313"/>
        <end position="338"/>
    </location>
</feature>
<keyword evidence="5" id="KW-0130">Cell adhesion</keyword>
<feature type="compositionally biased region" description="Polar residues" evidence="10">
    <location>
        <begin position="578"/>
        <end position="587"/>
    </location>
</feature>
<feature type="region of interest" description="Disordered" evidence="10">
    <location>
        <begin position="717"/>
        <end position="860"/>
    </location>
</feature>
<comment type="caution">
    <text evidence="11">The sequence shown here is derived from an EMBL/GenBank/DDBJ whole genome shotgun (WGS) entry which is preliminary data.</text>
</comment>
<sequence length="860" mass="92976">MDQTPAKLVHWNLEFSNSPQSPFSDAPSTDSVTSTSTLQYVNSQLISHGYTHSPGLSLDGLSNKDSEKVVKCLFSMLSQRMEDMNRTEELTTKLRTLSYDHERLLSMHRTAVEKSASSERETNLFKSRLATATRTLQQTEAAHKHTTGELQRTRSSLQAIRATHQAELKKKEKEVERMTEKWSKLSDTQLKLGNVGSGMIIRSANGSVVEGRLDTILGKGRNLVDLALEQAEEASKHLREETGELKTLIVDVTNAIQKILHKANGGEPYDENQPNAFTTTDLFPLGPPDVAFEKLSSLLTSLRSALSSLLEARASETSSPTESAKPDPSADAKAKAHSDEVEKLKKTIDALRFQLEQAQKETSTYATQTQALFDQFTSNPLQQRKNSAAADMDLTTAQEKEQVNQRRAELKNERAAVTEDVLRLSKERANLEAKRIKLLEEKRSWQVQVMLADLGPTPVAANASSLPYPSGDLPEPTITIRKSPRKSKVKINSPRKTPCKSPAKARTRSFRRASSSPGLGLPLSSRFVPSFETEVIPSSSLMPTSFVLPPPSPQSRFPPRPSGLLVLPDKPAIPQPNLHLTTVSEVSETPAGIPGSEQVSSPPSDASAKPLQPSSTTPTDANPCDILTVPAPVPKTPRPFPMAKPFAQRMIHAYSPAKPSPLSRILMLANSPEGEIGLTPLGGISPVGGLTVVTEENISPALVASDEDDSPFRYKKVEKIESSAVPPPKMSKTDKRSTAMAPEPVKRSLASALEREKEKGKMWTAAPPANVRSKSTAVGEKENVTKRVAKASTSKASASTSAPKVASATASKPAVSTSGTVSTKGKFGASNKLPPVKSGPRRVPIDSAEAAMPIGPGWRG</sequence>
<feature type="compositionally biased region" description="Basic and acidic residues" evidence="10">
    <location>
        <begin position="324"/>
        <end position="338"/>
    </location>
</feature>
<gene>
    <name evidence="11" type="ORF">EW146_g3361</name>
</gene>
<dbReference type="PANTHER" id="PTHR46507:SF4">
    <property type="entry name" value="SSX FAMILY MEMBER 2 INTERACTING PROTEIN"/>
    <property type="match status" value="1"/>
</dbReference>
<evidence type="ECO:0000256" key="2">
    <source>
        <dbReference type="ARBA" id="ARBA00004300"/>
    </source>
</evidence>
<evidence type="ECO:0008006" key="13">
    <source>
        <dbReference type="Google" id="ProtNLM"/>
    </source>
</evidence>
<dbReference type="EMBL" id="SGPL01000111">
    <property type="protein sequence ID" value="THH17444.1"/>
    <property type="molecule type" value="Genomic_DNA"/>
</dbReference>
<comment type="similarity">
    <text evidence="3">Belongs to the ADIP family.</text>
</comment>
<dbReference type="Pfam" id="PF11559">
    <property type="entry name" value="ADIP"/>
    <property type="match status" value="1"/>
</dbReference>
<evidence type="ECO:0000256" key="10">
    <source>
        <dbReference type="SAM" id="MobiDB-lite"/>
    </source>
</evidence>
<dbReference type="OrthoDB" id="312015at2759"/>
<proteinExistence type="inferred from homology"/>
<accession>A0A4S4LXR0</accession>
<feature type="compositionally biased region" description="Pro residues" evidence="10">
    <location>
        <begin position="548"/>
        <end position="561"/>
    </location>
</feature>
<feature type="compositionally biased region" description="Low complexity" evidence="10">
    <location>
        <begin position="512"/>
        <end position="524"/>
    </location>
</feature>
<dbReference type="Proteomes" id="UP000310158">
    <property type="component" value="Unassembled WGS sequence"/>
</dbReference>
<feature type="compositionally biased region" description="Low complexity" evidence="10">
    <location>
        <begin position="790"/>
        <end position="818"/>
    </location>
</feature>
<keyword evidence="7 9" id="KW-0175">Coiled coil</keyword>
<evidence type="ECO:0000313" key="12">
    <source>
        <dbReference type="Proteomes" id="UP000310158"/>
    </source>
</evidence>
<evidence type="ECO:0000256" key="5">
    <source>
        <dbReference type="ARBA" id="ARBA00022889"/>
    </source>
</evidence>
<protein>
    <recommendedName>
        <fullName evidence="13">Afadin and alpha-actinin-binding-domain-containing protein</fullName>
    </recommendedName>
</protein>
<dbReference type="GO" id="GO:0036064">
    <property type="term" value="C:ciliary basal body"/>
    <property type="evidence" value="ECO:0007669"/>
    <property type="project" value="TreeGrafter"/>
</dbReference>
<dbReference type="PANTHER" id="PTHR46507">
    <property type="entry name" value="AFADIN- AND ALPHA-ACTININ-BINDING PROTEIN"/>
    <property type="match status" value="1"/>
</dbReference>
<dbReference type="InterPro" id="IPR021622">
    <property type="entry name" value="Afadin/alpha-actinin-bd"/>
</dbReference>
<evidence type="ECO:0000256" key="4">
    <source>
        <dbReference type="ARBA" id="ARBA00022490"/>
    </source>
</evidence>
<dbReference type="AlphaFoldDB" id="A0A4S4LXR0"/>
<evidence type="ECO:0000256" key="6">
    <source>
        <dbReference type="ARBA" id="ARBA00022949"/>
    </source>
</evidence>
<comment type="subcellular location">
    <subcellularLocation>
        <location evidence="1">Cell junction</location>
    </subcellularLocation>
    <subcellularLocation>
        <location evidence="2">Cytoplasm</location>
        <location evidence="2">Cytoskeleton</location>
        <location evidence="2">Microtubule organizing center</location>
        <location evidence="2">Centrosome</location>
    </subcellularLocation>
</comment>
<feature type="region of interest" description="Disordered" evidence="10">
    <location>
        <begin position="463"/>
        <end position="524"/>
    </location>
</feature>
<keyword evidence="6" id="KW-0965">Cell junction</keyword>
<feature type="coiled-coil region" evidence="9">
    <location>
        <begin position="221"/>
        <end position="248"/>
    </location>
</feature>
<reference evidence="11 12" key="1">
    <citation type="submission" date="2019-02" db="EMBL/GenBank/DDBJ databases">
        <title>Genome sequencing of the rare red list fungi Bondarzewia mesenterica.</title>
        <authorList>
            <person name="Buettner E."/>
            <person name="Kellner H."/>
        </authorList>
    </citation>
    <scope>NUCLEOTIDE SEQUENCE [LARGE SCALE GENOMIC DNA]</scope>
    <source>
        <strain evidence="11 12">DSM 108281</strain>
    </source>
</reference>
<keyword evidence="4" id="KW-0963">Cytoplasm</keyword>